<evidence type="ECO:0000313" key="2">
    <source>
        <dbReference type="EMBL" id="CAL6074110.1"/>
    </source>
</evidence>
<protein>
    <submittedName>
        <fullName evidence="2">Hypothetical_protein</fullName>
    </submittedName>
</protein>
<dbReference type="EMBL" id="CAXDID020000304">
    <property type="protein sequence ID" value="CAL6074110.1"/>
    <property type="molecule type" value="Genomic_DNA"/>
</dbReference>
<dbReference type="Proteomes" id="UP001642409">
    <property type="component" value="Unassembled WGS sequence"/>
</dbReference>
<evidence type="ECO:0000313" key="1">
    <source>
        <dbReference type="EMBL" id="CAI9948896.1"/>
    </source>
</evidence>
<organism evidence="1">
    <name type="scientific">Hexamita inflata</name>
    <dbReference type="NCBI Taxonomy" id="28002"/>
    <lineage>
        <taxon>Eukaryota</taxon>
        <taxon>Metamonada</taxon>
        <taxon>Diplomonadida</taxon>
        <taxon>Hexamitidae</taxon>
        <taxon>Hexamitinae</taxon>
        <taxon>Hexamita</taxon>
    </lineage>
</organism>
<evidence type="ECO:0000313" key="3">
    <source>
        <dbReference type="Proteomes" id="UP001642409"/>
    </source>
</evidence>
<name>A0AA86UEG9_9EUKA</name>
<keyword evidence="3" id="KW-1185">Reference proteome</keyword>
<proteinExistence type="predicted"/>
<reference evidence="2 3" key="2">
    <citation type="submission" date="2024-07" db="EMBL/GenBank/DDBJ databases">
        <authorList>
            <person name="Akdeniz Z."/>
        </authorList>
    </citation>
    <scope>NUCLEOTIDE SEQUENCE [LARGE SCALE GENOMIC DNA]</scope>
</reference>
<accession>A0AA86UEG9</accession>
<comment type="caution">
    <text evidence="1">The sequence shown here is derived from an EMBL/GenBank/DDBJ whole genome shotgun (WGS) entry which is preliminary data.</text>
</comment>
<sequence length="416" mass="49429">MIQKIVSKIFLRFIQPKLLKDEQKIRVKIQQQRLANFLVHKPDIYKQQIQIGHQQEIDLLMFVFKPLQNLDVYIAINDGNLLLLNKHLRVMNLQRIDYYFNVDQVDKLCYNIRYATNFKRTVDYSYLYIPEGYMNNICRFNNQIYIVLFDFIFTLSEMNLQFLCEIPGYATFAQEWHHACNQTWLFQFNSKLYVYNNSLELFELNGNTLTCVKREFGGYVFFSFYDKLFCLKNNTQLFRVIQNTDFQLEFIMRTEYVRVMFNSSGVVVLQANEAIIDHKAVDQFTIYVLNLLDDKIVTLLPNTDFCFIEKQISLGINGYVLESEYLLGQFGFGFNNRVGAYQRQQSQNECQFKNFVFNSKLEHLMRFKETNVAIQQIANQIKTDSERVRKLIEGSIQQQNLMASKFEELANEIEQQ</sequence>
<dbReference type="AlphaFoldDB" id="A0AA86UEG9"/>
<gene>
    <name evidence="1" type="ORF">HINF_LOCUS36541</name>
    <name evidence="2" type="ORF">HINF_LOCUS56432</name>
</gene>
<dbReference type="EMBL" id="CATOUU010000791">
    <property type="protein sequence ID" value="CAI9948896.1"/>
    <property type="molecule type" value="Genomic_DNA"/>
</dbReference>
<reference evidence="1" key="1">
    <citation type="submission" date="2023-06" db="EMBL/GenBank/DDBJ databases">
        <authorList>
            <person name="Kurt Z."/>
        </authorList>
    </citation>
    <scope>NUCLEOTIDE SEQUENCE</scope>
</reference>